<proteinExistence type="predicted"/>
<gene>
    <name evidence="1" type="ORF">U0070_012352</name>
</gene>
<dbReference type="AlphaFoldDB" id="A0AAW0J033"/>
<reference evidence="1 2" key="1">
    <citation type="journal article" date="2023" name="bioRxiv">
        <title>Conserved and derived expression patterns and positive selection on dental genes reveal complex evolutionary context of ever-growing rodent molars.</title>
        <authorList>
            <person name="Calamari Z.T."/>
            <person name="Song A."/>
            <person name="Cohen E."/>
            <person name="Akter M."/>
            <person name="Roy R.D."/>
            <person name="Hallikas O."/>
            <person name="Christensen M.M."/>
            <person name="Li P."/>
            <person name="Marangoni P."/>
            <person name="Jernvall J."/>
            <person name="Klein O.D."/>
        </authorList>
    </citation>
    <scope>NUCLEOTIDE SEQUENCE [LARGE SCALE GENOMIC DNA]</scope>
    <source>
        <strain evidence="1">V071</strain>
    </source>
</reference>
<accession>A0AAW0J033</accession>
<dbReference type="EMBL" id="JBBHLL010000077">
    <property type="protein sequence ID" value="KAK7819746.1"/>
    <property type="molecule type" value="Genomic_DNA"/>
</dbReference>
<comment type="caution">
    <text evidence="1">The sequence shown here is derived from an EMBL/GenBank/DDBJ whole genome shotgun (WGS) entry which is preliminary data.</text>
</comment>
<protein>
    <submittedName>
        <fullName evidence="1">Uncharacterized protein</fullName>
    </submittedName>
</protein>
<dbReference type="Proteomes" id="UP001488838">
    <property type="component" value="Unassembled WGS sequence"/>
</dbReference>
<evidence type="ECO:0000313" key="2">
    <source>
        <dbReference type="Proteomes" id="UP001488838"/>
    </source>
</evidence>
<organism evidence="1 2">
    <name type="scientific">Myodes glareolus</name>
    <name type="common">Bank vole</name>
    <name type="synonym">Clethrionomys glareolus</name>
    <dbReference type="NCBI Taxonomy" id="447135"/>
    <lineage>
        <taxon>Eukaryota</taxon>
        <taxon>Metazoa</taxon>
        <taxon>Chordata</taxon>
        <taxon>Craniata</taxon>
        <taxon>Vertebrata</taxon>
        <taxon>Euteleostomi</taxon>
        <taxon>Mammalia</taxon>
        <taxon>Eutheria</taxon>
        <taxon>Euarchontoglires</taxon>
        <taxon>Glires</taxon>
        <taxon>Rodentia</taxon>
        <taxon>Myomorpha</taxon>
        <taxon>Muroidea</taxon>
        <taxon>Cricetidae</taxon>
        <taxon>Arvicolinae</taxon>
        <taxon>Myodes</taxon>
    </lineage>
</organism>
<sequence>MVVVDSSCLCESVAPITMAPIEISYFRITLASLSLPKRTQAEKVQQEGCLNFTAAFSLQRRALGEEQTLNPTRQSASRKIKKRRLYDVSCGIVLPHLQKVGNWASTSTLR</sequence>
<keyword evidence="2" id="KW-1185">Reference proteome</keyword>
<name>A0AAW0J033_MYOGA</name>
<feature type="non-terminal residue" evidence="1">
    <location>
        <position position="110"/>
    </location>
</feature>
<evidence type="ECO:0000313" key="1">
    <source>
        <dbReference type="EMBL" id="KAK7819746.1"/>
    </source>
</evidence>